<feature type="transmembrane region" description="Helical" evidence="1">
    <location>
        <begin position="71"/>
        <end position="90"/>
    </location>
</feature>
<protein>
    <submittedName>
        <fullName evidence="3">VanZ family protein</fullName>
    </submittedName>
</protein>
<comment type="caution">
    <text evidence="3">The sequence shown here is derived from an EMBL/GenBank/DDBJ whole genome shotgun (WGS) entry which is preliminary data.</text>
</comment>
<organism evidence="3 4">
    <name type="scientific">Tenacibaculum larymnensis</name>
    <dbReference type="NCBI Taxonomy" id="2878201"/>
    <lineage>
        <taxon>Bacteria</taxon>
        <taxon>Pseudomonadati</taxon>
        <taxon>Bacteroidota</taxon>
        <taxon>Flavobacteriia</taxon>
        <taxon>Flavobacteriales</taxon>
        <taxon>Flavobacteriaceae</taxon>
        <taxon>Tenacibaculum</taxon>
    </lineage>
</organism>
<name>A0A9X4IP43_9FLAO</name>
<feature type="transmembrane region" description="Helical" evidence="1">
    <location>
        <begin position="12"/>
        <end position="34"/>
    </location>
</feature>
<dbReference type="Pfam" id="PF04892">
    <property type="entry name" value="VanZ"/>
    <property type="match status" value="1"/>
</dbReference>
<evidence type="ECO:0000313" key="3">
    <source>
        <dbReference type="EMBL" id="MDE1205662.1"/>
    </source>
</evidence>
<dbReference type="EMBL" id="JAIWJY010000001">
    <property type="protein sequence ID" value="MDE1205662.1"/>
    <property type="molecule type" value="Genomic_DNA"/>
</dbReference>
<accession>A0A9X4IP43</accession>
<keyword evidence="1" id="KW-0472">Membrane</keyword>
<dbReference type="PANTHER" id="PTHR28008">
    <property type="entry name" value="DOMAIN PROTEIN, PUTATIVE (AFU_ORTHOLOGUE AFUA_3G10980)-RELATED"/>
    <property type="match status" value="1"/>
</dbReference>
<dbReference type="Proteomes" id="UP001149303">
    <property type="component" value="Unassembled WGS sequence"/>
</dbReference>
<proteinExistence type="predicted"/>
<keyword evidence="1" id="KW-0812">Transmembrane</keyword>
<evidence type="ECO:0000259" key="2">
    <source>
        <dbReference type="Pfam" id="PF04892"/>
    </source>
</evidence>
<dbReference type="AlphaFoldDB" id="A0A9X4IP43"/>
<dbReference type="RefSeq" id="WP_274639012.1">
    <property type="nucleotide sequence ID" value="NZ_JAIWJY010000001.1"/>
</dbReference>
<dbReference type="InterPro" id="IPR006976">
    <property type="entry name" value="VanZ-like"/>
</dbReference>
<dbReference type="PANTHER" id="PTHR28008:SF1">
    <property type="entry name" value="DOMAIN PROTEIN, PUTATIVE (AFU_ORTHOLOGUE AFUA_3G10980)-RELATED"/>
    <property type="match status" value="1"/>
</dbReference>
<sequence>MLKHIKNLLKDKLIIIIAILITISIAIISLIKLGKAPIQINHIDKLEHAFAYFVLSLVWLLASRTTKINKYIIVFCCFFYGIIIEVLQGTTTSYRSGEILDIVANTTGILIAFIVYNSFFKKNKAI</sequence>
<gene>
    <name evidence="3" type="ORF">LCI24_02530</name>
</gene>
<evidence type="ECO:0000256" key="1">
    <source>
        <dbReference type="SAM" id="Phobius"/>
    </source>
</evidence>
<reference evidence="3" key="1">
    <citation type="submission" date="2021-09" db="EMBL/GenBank/DDBJ databases">
        <authorList>
            <person name="Smyrli M."/>
        </authorList>
    </citation>
    <scope>NUCLEOTIDE SEQUENCE</scope>
    <source>
        <strain evidence="3">LAR25</strain>
    </source>
</reference>
<feature type="domain" description="VanZ-like" evidence="2">
    <location>
        <begin position="43"/>
        <end position="117"/>
    </location>
</feature>
<dbReference type="NCBIfam" id="NF037970">
    <property type="entry name" value="vanZ_1"/>
    <property type="match status" value="1"/>
</dbReference>
<keyword evidence="4" id="KW-1185">Reference proteome</keyword>
<evidence type="ECO:0000313" key="4">
    <source>
        <dbReference type="Proteomes" id="UP001149303"/>
    </source>
</evidence>
<keyword evidence="1" id="KW-1133">Transmembrane helix</keyword>
<feature type="transmembrane region" description="Helical" evidence="1">
    <location>
        <begin position="102"/>
        <end position="120"/>
    </location>
</feature>
<feature type="transmembrane region" description="Helical" evidence="1">
    <location>
        <begin position="46"/>
        <end position="62"/>
    </location>
</feature>